<reference evidence="1" key="1">
    <citation type="submission" date="2014-09" db="EMBL/GenBank/DDBJ databases">
        <authorList>
            <person name="Magalhaes I.L.F."/>
            <person name="Oliveira U."/>
            <person name="Santos F.R."/>
            <person name="Vidigal T.H.D.A."/>
            <person name="Brescovit A.D."/>
            <person name="Santos A.J."/>
        </authorList>
    </citation>
    <scope>NUCLEOTIDE SEQUENCE</scope>
    <source>
        <tissue evidence="1">Shoot tissue taken approximately 20 cm above the soil surface</tissue>
    </source>
</reference>
<evidence type="ECO:0000313" key="1">
    <source>
        <dbReference type="EMBL" id="JAD31809.1"/>
    </source>
</evidence>
<accession>A0A0A8YXD0</accession>
<protein>
    <submittedName>
        <fullName evidence="1">Uncharacterized protein</fullName>
    </submittedName>
</protein>
<proteinExistence type="predicted"/>
<dbReference type="AlphaFoldDB" id="A0A0A8YXD0"/>
<dbReference type="EMBL" id="GBRH01266086">
    <property type="protein sequence ID" value="JAD31809.1"/>
    <property type="molecule type" value="Transcribed_RNA"/>
</dbReference>
<reference evidence="1" key="2">
    <citation type="journal article" date="2015" name="Data Brief">
        <title>Shoot transcriptome of the giant reed, Arundo donax.</title>
        <authorList>
            <person name="Barrero R.A."/>
            <person name="Guerrero F.D."/>
            <person name="Moolhuijzen P."/>
            <person name="Goolsby J.A."/>
            <person name="Tidwell J."/>
            <person name="Bellgard S.E."/>
            <person name="Bellgard M.I."/>
        </authorList>
    </citation>
    <scope>NUCLEOTIDE SEQUENCE</scope>
    <source>
        <tissue evidence="1">Shoot tissue taken approximately 20 cm above the soil surface</tissue>
    </source>
</reference>
<name>A0A0A8YXD0_ARUDO</name>
<organism evidence="1">
    <name type="scientific">Arundo donax</name>
    <name type="common">Giant reed</name>
    <name type="synonym">Donax arundinaceus</name>
    <dbReference type="NCBI Taxonomy" id="35708"/>
    <lineage>
        <taxon>Eukaryota</taxon>
        <taxon>Viridiplantae</taxon>
        <taxon>Streptophyta</taxon>
        <taxon>Embryophyta</taxon>
        <taxon>Tracheophyta</taxon>
        <taxon>Spermatophyta</taxon>
        <taxon>Magnoliopsida</taxon>
        <taxon>Liliopsida</taxon>
        <taxon>Poales</taxon>
        <taxon>Poaceae</taxon>
        <taxon>PACMAD clade</taxon>
        <taxon>Arundinoideae</taxon>
        <taxon>Arundineae</taxon>
        <taxon>Arundo</taxon>
    </lineage>
</organism>
<sequence>MQYYFLGCSNSEVTKFLSGIAQMKLQI</sequence>